<dbReference type="GO" id="GO:0015562">
    <property type="term" value="F:efflux transmembrane transporter activity"/>
    <property type="evidence" value="ECO:0007669"/>
    <property type="project" value="InterPro"/>
</dbReference>
<dbReference type="GO" id="GO:0015288">
    <property type="term" value="F:porin activity"/>
    <property type="evidence" value="ECO:0007669"/>
    <property type="project" value="TreeGrafter"/>
</dbReference>
<keyword evidence="3" id="KW-0813">Transport</keyword>
<name>A0AA96GF20_9BACT</name>
<dbReference type="EMBL" id="CP116967">
    <property type="protein sequence ID" value="WNM56561.1"/>
    <property type="molecule type" value="Genomic_DNA"/>
</dbReference>
<dbReference type="KEGG" id="nall:PP769_11275"/>
<dbReference type="SUPFAM" id="SSF56954">
    <property type="entry name" value="Outer membrane efflux proteins (OEP)"/>
    <property type="match status" value="1"/>
</dbReference>
<dbReference type="Gene3D" id="1.20.1600.10">
    <property type="entry name" value="Outer membrane efflux proteins (OEP)"/>
    <property type="match status" value="1"/>
</dbReference>
<evidence type="ECO:0000256" key="7">
    <source>
        <dbReference type="ARBA" id="ARBA00023237"/>
    </source>
</evidence>
<comment type="similarity">
    <text evidence="2">Belongs to the outer membrane factor (OMF) (TC 1.B.17) family.</text>
</comment>
<comment type="subcellular location">
    <subcellularLocation>
        <location evidence="1">Cell outer membrane</location>
    </subcellularLocation>
</comment>
<keyword evidence="4" id="KW-1134">Transmembrane beta strand</keyword>
<evidence type="ECO:0000256" key="2">
    <source>
        <dbReference type="ARBA" id="ARBA00007613"/>
    </source>
</evidence>
<evidence type="ECO:0000256" key="1">
    <source>
        <dbReference type="ARBA" id="ARBA00004442"/>
    </source>
</evidence>
<dbReference type="Pfam" id="PF02321">
    <property type="entry name" value="OEP"/>
    <property type="match status" value="2"/>
</dbReference>
<evidence type="ECO:0000256" key="4">
    <source>
        <dbReference type="ARBA" id="ARBA00022452"/>
    </source>
</evidence>
<keyword evidence="9" id="KW-1185">Reference proteome</keyword>
<dbReference type="InterPro" id="IPR003423">
    <property type="entry name" value="OMP_efflux"/>
</dbReference>
<dbReference type="InterPro" id="IPR051906">
    <property type="entry name" value="TolC-like"/>
</dbReference>
<evidence type="ECO:0000256" key="6">
    <source>
        <dbReference type="ARBA" id="ARBA00023136"/>
    </source>
</evidence>
<gene>
    <name evidence="8" type="ORF">PP769_11275</name>
</gene>
<organism evidence="8 9">
    <name type="scientific">Candidatus Nitrospira allomarina</name>
    <dbReference type="NCBI Taxonomy" id="3020900"/>
    <lineage>
        <taxon>Bacteria</taxon>
        <taxon>Pseudomonadati</taxon>
        <taxon>Nitrospirota</taxon>
        <taxon>Nitrospiria</taxon>
        <taxon>Nitrospirales</taxon>
        <taxon>Nitrospiraceae</taxon>
        <taxon>Nitrospira</taxon>
    </lineage>
</organism>
<dbReference type="GO" id="GO:1990281">
    <property type="term" value="C:efflux pump complex"/>
    <property type="evidence" value="ECO:0007669"/>
    <property type="project" value="TreeGrafter"/>
</dbReference>
<sequence length="472" mass="51252">MNLWPTFLAIIFCFHVAIEACHAQQPEQLSTQLTLLQAIEYALNHYPAVRESLAKQKEAQSGIDLAETNYLPRMEIGVQGTRSTFNNVSGMFFPNSFFQPISGPDLGRSAYSSGWGSAAGILLAWEPFDFGLRSAQVSTAQTMERHSKAFITLTQLEVALAVGDAYIDVIMAQEARQALQANLERRVVFAKTVEVLVRNQLRAGVDGSRAQAETAVARTHLLEAEQVERSRMATLAQALGIAGGQISIGDPVLKAFPQGSVSEKKDPSQHPLALVQKAAADIPKKREEALAQAWVPKFNVQSSFFGRGSGWDNQGNRGGGGDGLLPDVPNWAVGLTATFSLLDFSNIRAQKQQAHYRNLAEMARYDRVIQELTAQQVKARSLVESTKLIAENTPIQFQAARLTEAQAAAQFKVGLATVVEVSEAQRLVVQAAVDDARARLGVWKALLALSGVQGELSEILRLARPSPSSPGH</sequence>
<evidence type="ECO:0000313" key="8">
    <source>
        <dbReference type="EMBL" id="WNM56561.1"/>
    </source>
</evidence>
<reference evidence="8 9" key="1">
    <citation type="submission" date="2023-01" db="EMBL/GenBank/DDBJ databases">
        <title>Cultivation and genomic characterization of new, ubiquitous marine nitrite-oxidizing bacteria from the Nitrospirales.</title>
        <authorList>
            <person name="Mueller A.J."/>
            <person name="Daebeler A."/>
            <person name="Herbold C.W."/>
            <person name="Kirkegaard R.H."/>
            <person name="Daims H."/>
        </authorList>
    </citation>
    <scope>NUCLEOTIDE SEQUENCE [LARGE SCALE GENOMIC DNA]</scope>
    <source>
        <strain evidence="8 9">VA</strain>
    </source>
</reference>
<protein>
    <submittedName>
        <fullName evidence="8">TolC family protein</fullName>
    </submittedName>
</protein>
<dbReference type="PANTHER" id="PTHR30026:SF20">
    <property type="entry name" value="OUTER MEMBRANE PROTEIN TOLC"/>
    <property type="match status" value="1"/>
</dbReference>
<evidence type="ECO:0000313" key="9">
    <source>
        <dbReference type="Proteomes" id="UP001302719"/>
    </source>
</evidence>
<evidence type="ECO:0000256" key="5">
    <source>
        <dbReference type="ARBA" id="ARBA00022692"/>
    </source>
</evidence>
<dbReference type="Proteomes" id="UP001302719">
    <property type="component" value="Chromosome"/>
</dbReference>
<evidence type="ECO:0000256" key="3">
    <source>
        <dbReference type="ARBA" id="ARBA00022448"/>
    </source>
</evidence>
<dbReference type="AlphaFoldDB" id="A0AA96GF20"/>
<dbReference type="RefSeq" id="WP_312640157.1">
    <property type="nucleotide sequence ID" value="NZ_CP116967.1"/>
</dbReference>
<keyword evidence="6" id="KW-0472">Membrane</keyword>
<keyword evidence="5" id="KW-0812">Transmembrane</keyword>
<dbReference type="GO" id="GO:0009279">
    <property type="term" value="C:cell outer membrane"/>
    <property type="evidence" value="ECO:0007669"/>
    <property type="project" value="UniProtKB-SubCell"/>
</dbReference>
<accession>A0AA96GF20</accession>
<proteinExistence type="inferred from homology"/>
<keyword evidence="7" id="KW-0998">Cell outer membrane</keyword>
<dbReference type="PANTHER" id="PTHR30026">
    <property type="entry name" value="OUTER MEMBRANE PROTEIN TOLC"/>
    <property type="match status" value="1"/>
</dbReference>